<dbReference type="GO" id="GO:0005506">
    <property type="term" value="F:iron ion binding"/>
    <property type="evidence" value="ECO:0007669"/>
    <property type="project" value="InterPro"/>
</dbReference>
<evidence type="ECO:0000313" key="7">
    <source>
        <dbReference type="EMBL" id="RWA06508.1"/>
    </source>
</evidence>
<dbReference type="InterPro" id="IPR002401">
    <property type="entry name" value="Cyt_P450_E_grp-I"/>
</dbReference>
<feature type="signal peptide" evidence="6">
    <location>
        <begin position="1"/>
        <end position="30"/>
    </location>
</feature>
<feature type="binding site" description="axial binding residue" evidence="5">
    <location>
        <position position="485"/>
    </location>
    <ligand>
        <name>heme</name>
        <dbReference type="ChEBI" id="CHEBI:30413"/>
    </ligand>
    <ligandPart>
        <name>Fe</name>
        <dbReference type="ChEBI" id="CHEBI:18248"/>
    </ligandPart>
</feature>
<evidence type="ECO:0000256" key="2">
    <source>
        <dbReference type="ARBA" id="ARBA00022617"/>
    </source>
</evidence>
<dbReference type="AlphaFoldDB" id="A0A439CWL4"/>
<name>A0A439CWL4_9PEZI</name>
<dbReference type="Gene3D" id="1.10.630.10">
    <property type="entry name" value="Cytochrome P450"/>
    <property type="match status" value="1"/>
</dbReference>
<comment type="caution">
    <text evidence="7">The sequence shown here is derived from an EMBL/GenBank/DDBJ whole genome shotgun (WGS) entry which is preliminary data.</text>
</comment>
<evidence type="ECO:0000256" key="1">
    <source>
        <dbReference type="ARBA" id="ARBA00010617"/>
    </source>
</evidence>
<evidence type="ECO:0000256" key="5">
    <source>
        <dbReference type="PIRSR" id="PIRSR602401-1"/>
    </source>
</evidence>
<comment type="similarity">
    <text evidence="1">Belongs to the cytochrome P450 family.</text>
</comment>
<dbReference type="STRING" id="363999.A0A439CWL4"/>
<dbReference type="CDD" id="cd11070">
    <property type="entry name" value="CYP56-like"/>
    <property type="match status" value="1"/>
</dbReference>
<keyword evidence="6" id="KW-0732">Signal</keyword>
<protein>
    <recommendedName>
        <fullName evidence="9">Cytochrome P450</fullName>
    </recommendedName>
</protein>
<keyword evidence="4 5" id="KW-0408">Iron</keyword>
<accession>A0A439CWL4</accession>
<dbReference type="PRINTS" id="PR00463">
    <property type="entry name" value="EP450I"/>
</dbReference>
<keyword evidence="2 5" id="KW-0349">Heme</keyword>
<dbReference type="InterPro" id="IPR050121">
    <property type="entry name" value="Cytochrome_P450_monoxygenase"/>
</dbReference>
<gene>
    <name evidence="7" type="ORF">EKO27_g8603</name>
</gene>
<evidence type="ECO:0000256" key="3">
    <source>
        <dbReference type="ARBA" id="ARBA00022723"/>
    </source>
</evidence>
<dbReference type="GO" id="GO:0020037">
    <property type="term" value="F:heme binding"/>
    <property type="evidence" value="ECO:0007669"/>
    <property type="project" value="InterPro"/>
</dbReference>
<dbReference type="EMBL" id="RYZI01000331">
    <property type="protein sequence ID" value="RWA06508.1"/>
    <property type="molecule type" value="Genomic_DNA"/>
</dbReference>
<dbReference type="InterPro" id="IPR036396">
    <property type="entry name" value="Cyt_P450_sf"/>
</dbReference>
<comment type="cofactor">
    <cofactor evidence="5">
        <name>heme</name>
        <dbReference type="ChEBI" id="CHEBI:30413"/>
    </cofactor>
</comment>
<dbReference type="Pfam" id="PF00067">
    <property type="entry name" value="p450"/>
    <property type="match status" value="1"/>
</dbReference>
<dbReference type="PANTHER" id="PTHR24305">
    <property type="entry name" value="CYTOCHROME P450"/>
    <property type="match status" value="1"/>
</dbReference>
<dbReference type="GO" id="GO:0016705">
    <property type="term" value="F:oxidoreductase activity, acting on paired donors, with incorporation or reduction of molecular oxygen"/>
    <property type="evidence" value="ECO:0007669"/>
    <property type="project" value="InterPro"/>
</dbReference>
<evidence type="ECO:0000313" key="8">
    <source>
        <dbReference type="Proteomes" id="UP000286045"/>
    </source>
</evidence>
<evidence type="ECO:0000256" key="6">
    <source>
        <dbReference type="SAM" id="SignalP"/>
    </source>
</evidence>
<feature type="chain" id="PRO_5019096838" description="Cytochrome P450" evidence="6">
    <location>
        <begin position="31"/>
        <end position="557"/>
    </location>
</feature>
<dbReference type="Proteomes" id="UP000286045">
    <property type="component" value="Unassembled WGS sequence"/>
</dbReference>
<dbReference type="GO" id="GO:0004497">
    <property type="term" value="F:monooxygenase activity"/>
    <property type="evidence" value="ECO:0007669"/>
    <property type="project" value="InterPro"/>
</dbReference>
<keyword evidence="3 5" id="KW-0479">Metal-binding</keyword>
<dbReference type="PRINTS" id="PR00385">
    <property type="entry name" value="P450"/>
</dbReference>
<dbReference type="PANTHER" id="PTHR24305:SF166">
    <property type="entry name" value="CYTOCHROME P450 12A4, MITOCHONDRIAL-RELATED"/>
    <property type="match status" value="1"/>
</dbReference>
<organism evidence="7 8">
    <name type="scientific">Xylaria grammica</name>
    <dbReference type="NCBI Taxonomy" id="363999"/>
    <lineage>
        <taxon>Eukaryota</taxon>
        <taxon>Fungi</taxon>
        <taxon>Dikarya</taxon>
        <taxon>Ascomycota</taxon>
        <taxon>Pezizomycotina</taxon>
        <taxon>Sordariomycetes</taxon>
        <taxon>Xylariomycetidae</taxon>
        <taxon>Xylariales</taxon>
        <taxon>Xylariaceae</taxon>
        <taxon>Xylaria</taxon>
    </lineage>
</organism>
<sequence>MIILLLLSAALAYLAWTLICLEVNVRKARALQVPIVRIPVDGNNNIWVIFQPLVWAVLDRCVPVQWSSYPDFVRFSHRNWHFLEKSRPNARFGPVWVLVSPTGMSLHVAEPSAILEIFSRWKDFVRPNHKYIGLDDWPRHRRAIAAPFSEGLMKQVWDETLRQTLRMTHDWTAKYQAKIPSLERELRALTFNVLAATAFQESHDSKDSTLIPENGEAITDTYRDTLHIVLENAILLMLIPYRRLSGALVPNGLAKIGHAAALFKSILMKMATEETAAIDRDDEAPDGLLTPLVRALESHSVRHGQSDDFSRKGKRAGLSADEILGNIFAINFAGHDTILIALHFSLTLLAANPDVQEWMREEIITVFEGSGDDEWAYSAFTKLNRCHAVFLETLRLFAPITGVPKMSTKRAVNLQVGDQAVPIPPGIEVFPILLGIQTDAQYWGAEPYEWRPSRWIPRPGAVGEEELLVPLKGTFFPWSDGPQNCVGKKFSEVEGVAVLARLFHHHELRLERDDRETDHDAKARAVGCVNDVNNNLLLRMNRPEQLKLQCIKLEGIS</sequence>
<evidence type="ECO:0000256" key="4">
    <source>
        <dbReference type="ARBA" id="ARBA00023004"/>
    </source>
</evidence>
<evidence type="ECO:0008006" key="9">
    <source>
        <dbReference type="Google" id="ProtNLM"/>
    </source>
</evidence>
<proteinExistence type="inferred from homology"/>
<reference evidence="7 8" key="1">
    <citation type="submission" date="2018-12" db="EMBL/GenBank/DDBJ databases">
        <title>Draft genome sequence of Xylaria grammica IHI A82.</title>
        <authorList>
            <person name="Buettner E."/>
            <person name="Kellner H."/>
        </authorList>
    </citation>
    <scope>NUCLEOTIDE SEQUENCE [LARGE SCALE GENOMIC DNA]</scope>
    <source>
        <strain evidence="7 8">IHI A82</strain>
    </source>
</reference>
<dbReference type="SUPFAM" id="SSF48264">
    <property type="entry name" value="Cytochrome P450"/>
    <property type="match status" value="1"/>
</dbReference>
<dbReference type="InterPro" id="IPR001128">
    <property type="entry name" value="Cyt_P450"/>
</dbReference>
<keyword evidence="8" id="KW-1185">Reference proteome</keyword>